<evidence type="ECO:0000313" key="2">
    <source>
        <dbReference type="Proteomes" id="UP000465778"/>
    </source>
</evidence>
<accession>A0A800MSE9</accession>
<dbReference type="Proteomes" id="UP000465778">
    <property type="component" value="Unassembled WGS sequence"/>
</dbReference>
<evidence type="ECO:0000313" key="1">
    <source>
        <dbReference type="EMBL" id="KAF0821629.1"/>
    </source>
</evidence>
<protein>
    <submittedName>
        <fullName evidence="1">Uncharacterized protein</fullName>
    </submittedName>
</protein>
<dbReference type="RefSeq" id="WP_236564785.1">
    <property type="nucleotide sequence ID" value="NZ_JBALOT010000086.1"/>
</dbReference>
<name>A0A800MSE9_CYTFI</name>
<comment type="caution">
    <text evidence="1">The sequence shown here is derived from an EMBL/GenBank/DDBJ whole genome shotgun (WGS) entry which is preliminary data.</text>
</comment>
<reference evidence="1 2" key="1">
    <citation type="journal article" date="2020" name="G3 (Bethesda)">
        <title>Whole Genome Sequencing and Comparative Genomics of Two Nematicidal Bacillus Strains Reveals a Wide Range of Possible Virulence Factors.</title>
        <authorList>
            <person name="Susic N."/>
            <person name="Janezic S."/>
            <person name="Rupnik M."/>
            <person name="Geric Stare B."/>
        </authorList>
    </citation>
    <scope>NUCLEOTIDE SEQUENCE [LARGE SCALE GENOMIC DNA]</scope>
    <source>
        <strain evidence="1 2">I-1582</strain>
    </source>
</reference>
<sequence length="100" mass="11817">MKKFENSYKNTYNKKDRLVYFNSNAWGVRDMGRRQVPQEMQKKSKSVHLEQWIWDLAAQMQPCRSAAIRDLFLAKMKEDLIKAGLAEENMEITVNMPAYI</sequence>
<gene>
    <name evidence="1" type="ORF">KIS1582_4637</name>
</gene>
<dbReference type="EMBL" id="VDEM01000093">
    <property type="protein sequence ID" value="KAF0821629.1"/>
    <property type="molecule type" value="Genomic_DNA"/>
</dbReference>
<proteinExistence type="predicted"/>
<organism evidence="1 2">
    <name type="scientific">Cytobacillus firmus</name>
    <name type="common">Bacillus firmus</name>
    <dbReference type="NCBI Taxonomy" id="1399"/>
    <lineage>
        <taxon>Bacteria</taxon>
        <taxon>Bacillati</taxon>
        <taxon>Bacillota</taxon>
        <taxon>Bacilli</taxon>
        <taxon>Bacillales</taxon>
        <taxon>Bacillaceae</taxon>
        <taxon>Cytobacillus</taxon>
    </lineage>
</organism>
<dbReference type="AlphaFoldDB" id="A0A800MSE9"/>